<feature type="domain" description="HTH gntR-type" evidence="4">
    <location>
        <begin position="1"/>
        <end position="61"/>
    </location>
</feature>
<evidence type="ECO:0000313" key="5">
    <source>
        <dbReference type="EMBL" id="TKK88909.1"/>
    </source>
</evidence>
<dbReference type="PROSITE" id="PS50949">
    <property type="entry name" value="HTH_GNTR"/>
    <property type="match status" value="1"/>
</dbReference>
<evidence type="ECO:0000256" key="1">
    <source>
        <dbReference type="ARBA" id="ARBA00023015"/>
    </source>
</evidence>
<dbReference type="InterPro" id="IPR011711">
    <property type="entry name" value="GntR_C"/>
</dbReference>
<evidence type="ECO:0000256" key="2">
    <source>
        <dbReference type="ARBA" id="ARBA00023125"/>
    </source>
</evidence>
<dbReference type="Gene3D" id="1.10.10.10">
    <property type="entry name" value="Winged helix-like DNA-binding domain superfamily/Winged helix DNA-binding domain"/>
    <property type="match status" value="1"/>
</dbReference>
<organism evidence="5 6">
    <name type="scientific">Herbidospora galbida</name>
    <dbReference type="NCBI Taxonomy" id="2575442"/>
    <lineage>
        <taxon>Bacteria</taxon>
        <taxon>Bacillati</taxon>
        <taxon>Actinomycetota</taxon>
        <taxon>Actinomycetes</taxon>
        <taxon>Streptosporangiales</taxon>
        <taxon>Streptosporangiaceae</taxon>
        <taxon>Herbidospora</taxon>
    </lineage>
</organism>
<dbReference type="InterPro" id="IPR008920">
    <property type="entry name" value="TF_FadR/GntR_C"/>
</dbReference>
<keyword evidence="1" id="KW-0805">Transcription regulation</keyword>
<dbReference type="SUPFAM" id="SSF46785">
    <property type="entry name" value="Winged helix' DNA-binding domain"/>
    <property type="match status" value="1"/>
</dbReference>
<dbReference type="InterPro" id="IPR000524">
    <property type="entry name" value="Tscrpt_reg_HTH_GntR"/>
</dbReference>
<evidence type="ECO:0000256" key="3">
    <source>
        <dbReference type="ARBA" id="ARBA00023163"/>
    </source>
</evidence>
<sequence length="200" mass="22358">MNQLREDILSGALQPGERLIEEQLTRRFGISRAPLREALRLLDEQGLVEHLPRRGVRVAQLSDRDVDELFGLRDVLEQYAVSLSTPLVEGTHVGELEDALHAMDVAARKGDLREENDAHCRFHIAMVALAGQRQLLLAYRPVIRKLQLYMAANLRREVEHVGDPGDGVRRHRKLLDAVVSQDAPTVLAALASHGARTYIG</sequence>
<keyword evidence="3" id="KW-0804">Transcription</keyword>
<dbReference type="InterPro" id="IPR036390">
    <property type="entry name" value="WH_DNA-bd_sf"/>
</dbReference>
<accession>A0A4U3MJN2</accession>
<protein>
    <submittedName>
        <fullName evidence="5">GntR family transcriptional regulator</fullName>
    </submittedName>
</protein>
<dbReference type="EMBL" id="SZQA01000009">
    <property type="protein sequence ID" value="TKK88909.1"/>
    <property type="molecule type" value="Genomic_DNA"/>
</dbReference>
<dbReference type="PANTHER" id="PTHR43537:SF5">
    <property type="entry name" value="UXU OPERON TRANSCRIPTIONAL REGULATOR"/>
    <property type="match status" value="1"/>
</dbReference>
<dbReference type="PANTHER" id="PTHR43537">
    <property type="entry name" value="TRANSCRIPTIONAL REGULATOR, GNTR FAMILY"/>
    <property type="match status" value="1"/>
</dbReference>
<dbReference type="Gene3D" id="1.20.120.530">
    <property type="entry name" value="GntR ligand-binding domain-like"/>
    <property type="match status" value="1"/>
</dbReference>
<dbReference type="Pfam" id="PF00392">
    <property type="entry name" value="GntR"/>
    <property type="match status" value="1"/>
</dbReference>
<dbReference type="GO" id="GO:0003677">
    <property type="term" value="F:DNA binding"/>
    <property type="evidence" value="ECO:0007669"/>
    <property type="project" value="UniProtKB-KW"/>
</dbReference>
<dbReference type="OrthoDB" id="4120783at2"/>
<reference evidence="5 6" key="1">
    <citation type="submission" date="2019-04" db="EMBL/GenBank/DDBJ databases">
        <title>Herbidospora sp. NEAU-GS14.nov., a novel actinomycete isolated from soil.</title>
        <authorList>
            <person name="Han L."/>
        </authorList>
    </citation>
    <scope>NUCLEOTIDE SEQUENCE [LARGE SCALE GENOMIC DNA]</scope>
    <source>
        <strain evidence="5 6">NEAU-GS14</strain>
    </source>
</reference>
<name>A0A4U3MJN2_9ACTN</name>
<gene>
    <name evidence="5" type="ORF">FDA94_11850</name>
</gene>
<dbReference type="SMART" id="SM00345">
    <property type="entry name" value="HTH_GNTR"/>
    <property type="match status" value="1"/>
</dbReference>
<dbReference type="Proteomes" id="UP000308705">
    <property type="component" value="Unassembled WGS sequence"/>
</dbReference>
<comment type="caution">
    <text evidence="5">The sequence shown here is derived from an EMBL/GenBank/DDBJ whole genome shotgun (WGS) entry which is preliminary data.</text>
</comment>
<dbReference type="InterPro" id="IPR036388">
    <property type="entry name" value="WH-like_DNA-bd_sf"/>
</dbReference>
<dbReference type="PRINTS" id="PR00035">
    <property type="entry name" value="HTHGNTR"/>
</dbReference>
<dbReference type="Pfam" id="PF07729">
    <property type="entry name" value="FCD"/>
    <property type="match status" value="1"/>
</dbReference>
<dbReference type="GO" id="GO:0003700">
    <property type="term" value="F:DNA-binding transcription factor activity"/>
    <property type="evidence" value="ECO:0007669"/>
    <property type="project" value="InterPro"/>
</dbReference>
<keyword evidence="2" id="KW-0238">DNA-binding</keyword>
<proteinExistence type="predicted"/>
<dbReference type="CDD" id="cd07377">
    <property type="entry name" value="WHTH_GntR"/>
    <property type="match status" value="1"/>
</dbReference>
<dbReference type="AlphaFoldDB" id="A0A4U3MJN2"/>
<evidence type="ECO:0000313" key="6">
    <source>
        <dbReference type="Proteomes" id="UP000308705"/>
    </source>
</evidence>
<dbReference type="SUPFAM" id="SSF48008">
    <property type="entry name" value="GntR ligand-binding domain-like"/>
    <property type="match status" value="1"/>
</dbReference>
<keyword evidence="6" id="KW-1185">Reference proteome</keyword>
<evidence type="ECO:0000259" key="4">
    <source>
        <dbReference type="PROSITE" id="PS50949"/>
    </source>
</evidence>
<dbReference type="SMART" id="SM00895">
    <property type="entry name" value="FCD"/>
    <property type="match status" value="1"/>
</dbReference>